<dbReference type="InterPro" id="IPR021314">
    <property type="entry name" value="DUF2911"/>
</dbReference>
<reference evidence="3" key="1">
    <citation type="journal article" date="2019" name="Int. J. Syst. Evol. Microbiol.">
        <title>The Global Catalogue of Microorganisms (GCM) 10K type strain sequencing project: providing services to taxonomists for standard genome sequencing and annotation.</title>
        <authorList>
            <consortium name="The Broad Institute Genomics Platform"/>
            <consortium name="The Broad Institute Genome Sequencing Center for Infectious Disease"/>
            <person name="Wu L."/>
            <person name="Ma J."/>
        </authorList>
    </citation>
    <scope>NUCLEOTIDE SEQUENCE [LARGE SCALE GENOMIC DNA]</scope>
    <source>
        <strain evidence="3">JCM 17106</strain>
    </source>
</reference>
<organism evidence="2 3">
    <name type="scientific">Aquimarina addita</name>
    <dbReference type="NCBI Taxonomy" id="870485"/>
    <lineage>
        <taxon>Bacteria</taxon>
        <taxon>Pseudomonadati</taxon>
        <taxon>Bacteroidota</taxon>
        <taxon>Flavobacteriia</taxon>
        <taxon>Flavobacteriales</taxon>
        <taxon>Flavobacteriaceae</taxon>
        <taxon>Aquimarina</taxon>
    </lineage>
</organism>
<dbReference type="Pfam" id="PF11138">
    <property type="entry name" value="DUF2911"/>
    <property type="match status" value="1"/>
</dbReference>
<gene>
    <name evidence="2" type="ORF">GCM10022393_43050</name>
</gene>
<protein>
    <submittedName>
        <fullName evidence="2">DUF2911 domain-containing protein</fullName>
    </submittedName>
</protein>
<evidence type="ECO:0000313" key="2">
    <source>
        <dbReference type="EMBL" id="GAA3523558.1"/>
    </source>
</evidence>
<keyword evidence="3" id="KW-1185">Reference proteome</keyword>
<comment type="caution">
    <text evidence="2">The sequence shown here is derived from an EMBL/GenBank/DDBJ whole genome shotgun (WGS) entry which is preliminary data.</text>
</comment>
<evidence type="ECO:0000313" key="3">
    <source>
        <dbReference type="Proteomes" id="UP001500459"/>
    </source>
</evidence>
<evidence type="ECO:0000256" key="1">
    <source>
        <dbReference type="SAM" id="SignalP"/>
    </source>
</evidence>
<feature type="signal peptide" evidence="1">
    <location>
        <begin position="1"/>
        <end position="18"/>
    </location>
</feature>
<dbReference type="RefSeq" id="WP_344930998.1">
    <property type="nucleotide sequence ID" value="NZ_BAABCW010000037.1"/>
</dbReference>
<name>A0ABP6UZJ6_9FLAO</name>
<sequence length="241" mass="27439">MRILYIILFICTSYQIQAQLNVPSLSPNASLKQTVGLTEIEINYSRPSIRKRTIFGEKGLLPYGTFWRVGANTATKISFSNEVNIMGNNMDSGAYTILAKPSSDIWKLYWYPYTSGNWSTYVEKEPLFITEIPVEKTPTMVETMEIHFNAITFDAVTLIIEWEHTKLNIPIKVPTKQYAIKSIDNIMSGPSTNDYFRAALYLHESNTDLSKALTYIKKVTSSENALFFQVTREALYDTPNA</sequence>
<proteinExistence type="predicted"/>
<accession>A0ABP6UZJ6</accession>
<keyword evidence="1" id="KW-0732">Signal</keyword>
<feature type="chain" id="PRO_5045116852" evidence="1">
    <location>
        <begin position="19"/>
        <end position="241"/>
    </location>
</feature>
<dbReference type="Proteomes" id="UP001500459">
    <property type="component" value="Unassembled WGS sequence"/>
</dbReference>
<dbReference type="EMBL" id="BAABCW010000037">
    <property type="protein sequence ID" value="GAA3523558.1"/>
    <property type="molecule type" value="Genomic_DNA"/>
</dbReference>